<dbReference type="RefSeq" id="XP_001243980.2">
    <property type="nucleotide sequence ID" value="XM_001243979.2"/>
</dbReference>
<dbReference type="GeneID" id="4564566"/>
<dbReference type="KEGG" id="cim:CIMG_03421"/>
<name>J3KBB5_COCIM</name>
<reference evidence="2" key="2">
    <citation type="journal article" date="2010" name="Genome Res.">
        <title>Population genomic sequencing of Coccidioides fungi reveals recent hybridization and transposon control.</title>
        <authorList>
            <person name="Neafsey D.E."/>
            <person name="Barker B.M."/>
            <person name="Sharpton T.J."/>
            <person name="Stajich J.E."/>
            <person name="Park D.J."/>
            <person name="Whiston E."/>
            <person name="Hung C.-Y."/>
            <person name="McMahan C."/>
            <person name="White J."/>
            <person name="Sykes S."/>
            <person name="Heiman D."/>
            <person name="Young S."/>
            <person name="Zeng Q."/>
            <person name="Abouelleil A."/>
            <person name="Aftuck L."/>
            <person name="Bessette D."/>
            <person name="Brown A."/>
            <person name="FitzGerald M."/>
            <person name="Lui A."/>
            <person name="Macdonald J.P."/>
            <person name="Priest M."/>
            <person name="Orbach M.J."/>
            <person name="Galgiani J.N."/>
            <person name="Kirkland T.N."/>
            <person name="Cole G.T."/>
            <person name="Birren B.W."/>
            <person name="Henn M.R."/>
            <person name="Taylor J.W."/>
            <person name="Rounsley S.D."/>
        </authorList>
    </citation>
    <scope>GENOME REANNOTATION</scope>
    <source>
        <strain evidence="2">RS</strain>
    </source>
</reference>
<reference evidence="2" key="1">
    <citation type="journal article" date="2009" name="Genome Res.">
        <title>Comparative genomic analyses of the human fungal pathogens Coccidioides and their relatives.</title>
        <authorList>
            <person name="Sharpton T.J."/>
            <person name="Stajich J.E."/>
            <person name="Rounsley S.D."/>
            <person name="Gardner M.J."/>
            <person name="Wortman J.R."/>
            <person name="Jordar V.S."/>
            <person name="Maiti R."/>
            <person name="Kodira C.D."/>
            <person name="Neafsey D.E."/>
            <person name="Zeng Q."/>
            <person name="Hung C.-Y."/>
            <person name="McMahan C."/>
            <person name="Muszewska A."/>
            <person name="Grynberg M."/>
            <person name="Mandel M.A."/>
            <person name="Kellner E.M."/>
            <person name="Barker B.M."/>
            <person name="Galgiani J.N."/>
            <person name="Orbach M.J."/>
            <person name="Kirkland T.N."/>
            <person name="Cole G.T."/>
            <person name="Henn M.R."/>
            <person name="Birren B.W."/>
            <person name="Taylor J.W."/>
        </authorList>
    </citation>
    <scope>NUCLEOTIDE SEQUENCE [LARGE SCALE GENOMIC DNA]</scope>
    <source>
        <strain evidence="2">RS</strain>
    </source>
</reference>
<organism evidence="1 2">
    <name type="scientific">Coccidioides immitis (strain RS)</name>
    <name type="common">Valley fever fungus</name>
    <dbReference type="NCBI Taxonomy" id="246410"/>
    <lineage>
        <taxon>Eukaryota</taxon>
        <taxon>Fungi</taxon>
        <taxon>Dikarya</taxon>
        <taxon>Ascomycota</taxon>
        <taxon>Pezizomycotina</taxon>
        <taxon>Eurotiomycetes</taxon>
        <taxon>Eurotiomycetidae</taxon>
        <taxon>Onygenales</taxon>
        <taxon>Onygenaceae</taxon>
        <taxon>Coccidioides</taxon>
    </lineage>
</organism>
<sequence>MGPTRATPEPGEIDGVERTRRSGKIGVVLPETSTISECFGFPALRKWSCDAQIKIAGRQDASRADRRLNQRKIQNVV</sequence>
<evidence type="ECO:0000313" key="2">
    <source>
        <dbReference type="Proteomes" id="UP000001261"/>
    </source>
</evidence>
<evidence type="ECO:0000313" key="1">
    <source>
        <dbReference type="EMBL" id="EAS32397.3"/>
    </source>
</evidence>
<dbReference type="VEuPathDB" id="FungiDB:CIMG_03421"/>
<dbReference type="EMBL" id="GG704916">
    <property type="protein sequence ID" value="EAS32397.3"/>
    <property type="molecule type" value="Genomic_DNA"/>
</dbReference>
<dbReference type="Proteomes" id="UP000001261">
    <property type="component" value="Unassembled WGS sequence"/>
</dbReference>
<proteinExistence type="predicted"/>
<dbReference type="InParanoid" id="J3KBB5"/>
<dbReference type="AlphaFoldDB" id="J3KBB5"/>
<protein>
    <submittedName>
        <fullName evidence="1">Uncharacterized protein</fullName>
    </submittedName>
</protein>
<accession>J3KBB5</accession>
<keyword evidence="2" id="KW-1185">Reference proteome</keyword>
<gene>
    <name evidence="1" type="ORF">CIMG_03421</name>
</gene>